<dbReference type="SUPFAM" id="SSF48452">
    <property type="entry name" value="TPR-like"/>
    <property type="match status" value="1"/>
</dbReference>
<dbReference type="GeneID" id="24128682"/>
<proteinExistence type="predicted"/>
<feature type="region of interest" description="Disordered" evidence="1">
    <location>
        <begin position="86"/>
        <end position="107"/>
    </location>
</feature>
<feature type="region of interest" description="Disordered" evidence="1">
    <location>
        <begin position="48"/>
        <end position="67"/>
    </location>
</feature>
<dbReference type="Proteomes" id="UP000030745">
    <property type="component" value="Unassembled WGS sequence"/>
</dbReference>
<protein>
    <submittedName>
        <fullName evidence="2">Uncharacterized protein</fullName>
    </submittedName>
</protein>
<reference evidence="2 3" key="1">
    <citation type="journal article" date="2013" name="PLoS Genet.">
        <title>Distinctive expansion of potential virulence genes in the genome of the oomycete fish pathogen Saprolegnia parasitica.</title>
        <authorList>
            <person name="Jiang R.H."/>
            <person name="de Bruijn I."/>
            <person name="Haas B.J."/>
            <person name="Belmonte R."/>
            <person name="Lobach L."/>
            <person name="Christie J."/>
            <person name="van den Ackerveken G."/>
            <person name="Bottin A."/>
            <person name="Bulone V."/>
            <person name="Diaz-Moreno S.M."/>
            <person name="Dumas B."/>
            <person name="Fan L."/>
            <person name="Gaulin E."/>
            <person name="Govers F."/>
            <person name="Grenville-Briggs L.J."/>
            <person name="Horner N.R."/>
            <person name="Levin J.Z."/>
            <person name="Mammella M."/>
            <person name="Meijer H.J."/>
            <person name="Morris P."/>
            <person name="Nusbaum C."/>
            <person name="Oome S."/>
            <person name="Phillips A.J."/>
            <person name="van Rooyen D."/>
            <person name="Rzeszutek E."/>
            <person name="Saraiva M."/>
            <person name="Secombes C.J."/>
            <person name="Seidl M.F."/>
            <person name="Snel B."/>
            <person name="Stassen J.H."/>
            <person name="Sykes S."/>
            <person name="Tripathy S."/>
            <person name="van den Berg H."/>
            <person name="Vega-Arreguin J.C."/>
            <person name="Wawra S."/>
            <person name="Young S.K."/>
            <person name="Zeng Q."/>
            <person name="Dieguez-Uribeondo J."/>
            <person name="Russ C."/>
            <person name="Tyler B.M."/>
            <person name="van West P."/>
        </authorList>
    </citation>
    <scope>NUCLEOTIDE SEQUENCE [LARGE SCALE GENOMIC DNA]</scope>
    <source>
        <strain evidence="2 3">CBS 223.65</strain>
    </source>
</reference>
<dbReference type="Gene3D" id="1.25.40.10">
    <property type="entry name" value="Tetratricopeptide repeat domain"/>
    <property type="match status" value="1"/>
</dbReference>
<evidence type="ECO:0000313" key="2">
    <source>
        <dbReference type="EMBL" id="KDO28282.1"/>
    </source>
</evidence>
<evidence type="ECO:0000256" key="1">
    <source>
        <dbReference type="SAM" id="MobiDB-lite"/>
    </source>
</evidence>
<dbReference type="Pfam" id="PF14559">
    <property type="entry name" value="TPR_19"/>
    <property type="match status" value="1"/>
</dbReference>
<dbReference type="AlphaFoldDB" id="A0A067CNA1"/>
<organism evidence="2 3">
    <name type="scientific">Saprolegnia parasitica (strain CBS 223.65)</name>
    <dbReference type="NCBI Taxonomy" id="695850"/>
    <lineage>
        <taxon>Eukaryota</taxon>
        <taxon>Sar</taxon>
        <taxon>Stramenopiles</taxon>
        <taxon>Oomycota</taxon>
        <taxon>Saprolegniomycetes</taxon>
        <taxon>Saprolegniales</taxon>
        <taxon>Saprolegniaceae</taxon>
        <taxon>Saprolegnia</taxon>
    </lineage>
</organism>
<name>A0A067CNA1_SAPPC</name>
<evidence type="ECO:0000313" key="3">
    <source>
        <dbReference type="Proteomes" id="UP000030745"/>
    </source>
</evidence>
<dbReference type="InterPro" id="IPR011990">
    <property type="entry name" value="TPR-like_helical_dom_sf"/>
</dbReference>
<dbReference type="EMBL" id="KK583212">
    <property type="protein sequence ID" value="KDO28282.1"/>
    <property type="molecule type" value="Genomic_DNA"/>
</dbReference>
<dbReference type="OrthoDB" id="10643940at2759"/>
<dbReference type="OMA" id="CCEAWAS"/>
<keyword evidence="3" id="KW-1185">Reference proteome</keyword>
<dbReference type="KEGG" id="spar:SPRG_06333"/>
<dbReference type="RefSeq" id="XP_012201102.1">
    <property type="nucleotide sequence ID" value="XM_012345712.1"/>
</dbReference>
<dbReference type="VEuPathDB" id="FungiDB:SPRG_06333"/>
<feature type="compositionally biased region" description="Low complexity" evidence="1">
    <location>
        <begin position="97"/>
        <end position="107"/>
    </location>
</feature>
<sequence length="355" mass="38941">MLVDSNMDERQQQRVCNACHEDMTSYFSDVVAASHSEDAWRAALQAQERRKQSTAAKTKREDSHGSLYSTFASAPTMVAYSSIYPPVAESDDDSDSSESSVDSTTSVSLEDIYETMRAIGGPSVVADTETSSSRQTAVRSSRGSYLSLRSMLDYTGCVGHDTGRRDTPLATTVSLDDLVQTMRPTRSQRLELALGPSSVSESTLRQSEVAALRAEYANAVAAAQAEYALYSNAVEGLLKARRRVARRRLRLHQHSQEAKVLHVAAEYFQAQLQYKLALCDDPTSPELWLGLVACLLDLGRLDEADEAIVCCEAWASPPCLPSLRALQGDLELRRRHYDAAVTHLRAAIAASNVAW</sequence>
<dbReference type="STRING" id="695850.A0A067CNA1"/>
<gene>
    <name evidence="2" type="ORF">SPRG_06333</name>
</gene>
<accession>A0A067CNA1</accession>